<dbReference type="Proteomes" id="UP000242715">
    <property type="component" value="Unassembled WGS sequence"/>
</dbReference>
<evidence type="ECO:0000313" key="2">
    <source>
        <dbReference type="Proteomes" id="UP000242715"/>
    </source>
</evidence>
<organism evidence="1 2">
    <name type="scientific">Trifolium subterraneum</name>
    <name type="common">Subterranean clover</name>
    <dbReference type="NCBI Taxonomy" id="3900"/>
    <lineage>
        <taxon>Eukaryota</taxon>
        <taxon>Viridiplantae</taxon>
        <taxon>Streptophyta</taxon>
        <taxon>Embryophyta</taxon>
        <taxon>Tracheophyta</taxon>
        <taxon>Spermatophyta</taxon>
        <taxon>Magnoliopsida</taxon>
        <taxon>eudicotyledons</taxon>
        <taxon>Gunneridae</taxon>
        <taxon>Pentapetalae</taxon>
        <taxon>rosids</taxon>
        <taxon>fabids</taxon>
        <taxon>Fabales</taxon>
        <taxon>Fabaceae</taxon>
        <taxon>Papilionoideae</taxon>
        <taxon>50 kb inversion clade</taxon>
        <taxon>NPAAA clade</taxon>
        <taxon>Hologalegina</taxon>
        <taxon>IRL clade</taxon>
        <taxon>Trifolieae</taxon>
        <taxon>Trifolium</taxon>
    </lineage>
</organism>
<protein>
    <submittedName>
        <fullName evidence="1">Uncharacterized protein</fullName>
    </submittedName>
</protein>
<sequence length="95" mass="10594">MYLRPPVLVILATRGGSYMNLAAEIDNFSTTDGGVGRFLHESDSGGHFIVAAWGLDQRHPCIKHVDKVDLWLRAESRLWADWRAVLCARGGSWAK</sequence>
<accession>A0A2Z6NXQ9</accession>
<dbReference type="AlphaFoldDB" id="A0A2Z6NXQ9"/>
<gene>
    <name evidence="1" type="ORF">TSUD_88640</name>
</gene>
<name>A0A2Z6NXQ9_TRISU</name>
<proteinExistence type="predicted"/>
<evidence type="ECO:0000313" key="1">
    <source>
        <dbReference type="EMBL" id="GAU48991.1"/>
    </source>
</evidence>
<dbReference type="EMBL" id="DF974503">
    <property type="protein sequence ID" value="GAU48991.1"/>
    <property type="molecule type" value="Genomic_DNA"/>
</dbReference>
<keyword evidence="2" id="KW-1185">Reference proteome</keyword>
<reference evidence="2" key="1">
    <citation type="journal article" date="2017" name="Front. Plant Sci.">
        <title>Climate Clever Clovers: New Paradigm to Reduce the Environmental Footprint of Ruminants by Breeding Low Methanogenic Forages Utilizing Haplotype Variation.</title>
        <authorList>
            <person name="Kaur P."/>
            <person name="Appels R."/>
            <person name="Bayer P.E."/>
            <person name="Keeble-Gagnere G."/>
            <person name="Wang J."/>
            <person name="Hirakawa H."/>
            <person name="Shirasawa K."/>
            <person name="Vercoe P."/>
            <person name="Stefanova K."/>
            <person name="Durmic Z."/>
            <person name="Nichols P."/>
            <person name="Revell C."/>
            <person name="Isobe S.N."/>
            <person name="Edwards D."/>
            <person name="Erskine W."/>
        </authorList>
    </citation>
    <scope>NUCLEOTIDE SEQUENCE [LARGE SCALE GENOMIC DNA]</scope>
    <source>
        <strain evidence="2">cv. Daliak</strain>
    </source>
</reference>